<protein>
    <submittedName>
        <fullName evidence="2">Uncharacterized protein</fullName>
    </submittedName>
</protein>
<evidence type="ECO:0000313" key="3">
    <source>
        <dbReference type="Proteomes" id="UP000054097"/>
    </source>
</evidence>
<reference evidence="2 3" key="1">
    <citation type="submission" date="2014-04" db="EMBL/GenBank/DDBJ databases">
        <authorList>
            <consortium name="DOE Joint Genome Institute"/>
            <person name="Kuo A."/>
            <person name="Zuccaro A."/>
            <person name="Kohler A."/>
            <person name="Nagy L.G."/>
            <person name="Floudas D."/>
            <person name="Copeland A."/>
            <person name="Barry K.W."/>
            <person name="Cichocki N."/>
            <person name="Veneault-Fourrey C."/>
            <person name="LaButti K."/>
            <person name="Lindquist E.A."/>
            <person name="Lipzen A."/>
            <person name="Lundell T."/>
            <person name="Morin E."/>
            <person name="Murat C."/>
            <person name="Sun H."/>
            <person name="Tunlid A."/>
            <person name="Henrissat B."/>
            <person name="Grigoriev I.V."/>
            <person name="Hibbett D.S."/>
            <person name="Martin F."/>
            <person name="Nordberg H.P."/>
            <person name="Cantor M.N."/>
            <person name="Hua S.X."/>
        </authorList>
    </citation>
    <scope>NUCLEOTIDE SEQUENCE [LARGE SCALE GENOMIC DNA]</scope>
    <source>
        <strain evidence="2 3">MAFF 305830</strain>
    </source>
</reference>
<organism evidence="2 3">
    <name type="scientific">Serendipita vermifera MAFF 305830</name>
    <dbReference type="NCBI Taxonomy" id="933852"/>
    <lineage>
        <taxon>Eukaryota</taxon>
        <taxon>Fungi</taxon>
        <taxon>Dikarya</taxon>
        <taxon>Basidiomycota</taxon>
        <taxon>Agaricomycotina</taxon>
        <taxon>Agaricomycetes</taxon>
        <taxon>Sebacinales</taxon>
        <taxon>Serendipitaceae</taxon>
        <taxon>Serendipita</taxon>
    </lineage>
</organism>
<keyword evidence="3" id="KW-1185">Reference proteome</keyword>
<feature type="region of interest" description="Disordered" evidence="1">
    <location>
        <begin position="22"/>
        <end position="161"/>
    </location>
</feature>
<dbReference type="Proteomes" id="UP000054097">
    <property type="component" value="Unassembled WGS sequence"/>
</dbReference>
<proteinExistence type="predicted"/>
<accession>A0A0C3AMK0</accession>
<feature type="compositionally biased region" description="Polar residues" evidence="1">
    <location>
        <begin position="190"/>
        <end position="203"/>
    </location>
</feature>
<name>A0A0C3AMK0_SERVB</name>
<feature type="compositionally biased region" description="Basic and acidic residues" evidence="1">
    <location>
        <begin position="128"/>
        <end position="144"/>
    </location>
</feature>
<feature type="compositionally biased region" description="Polar residues" evidence="1">
    <location>
        <begin position="43"/>
        <end position="55"/>
    </location>
</feature>
<reference evidence="3" key="2">
    <citation type="submission" date="2015-01" db="EMBL/GenBank/DDBJ databases">
        <title>Evolutionary Origins and Diversification of the Mycorrhizal Mutualists.</title>
        <authorList>
            <consortium name="DOE Joint Genome Institute"/>
            <consortium name="Mycorrhizal Genomics Consortium"/>
            <person name="Kohler A."/>
            <person name="Kuo A."/>
            <person name="Nagy L.G."/>
            <person name="Floudas D."/>
            <person name="Copeland A."/>
            <person name="Barry K.W."/>
            <person name="Cichocki N."/>
            <person name="Veneault-Fourrey C."/>
            <person name="LaButti K."/>
            <person name="Lindquist E.A."/>
            <person name="Lipzen A."/>
            <person name="Lundell T."/>
            <person name="Morin E."/>
            <person name="Murat C."/>
            <person name="Riley R."/>
            <person name="Ohm R."/>
            <person name="Sun H."/>
            <person name="Tunlid A."/>
            <person name="Henrissat B."/>
            <person name="Grigoriev I.V."/>
            <person name="Hibbett D.S."/>
            <person name="Martin F."/>
        </authorList>
    </citation>
    <scope>NUCLEOTIDE SEQUENCE [LARGE SCALE GENOMIC DNA]</scope>
    <source>
        <strain evidence="3">MAFF 305830</strain>
    </source>
</reference>
<evidence type="ECO:0000256" key="1">
    <source>
        <dbReference type="SAM" id="MobiDB-lite"/>
    </source>
</evidence>
<gene>
    <name evidence="2" type="ORF">M408DRAFT_330995</name>
</gene>
<dbReference type="AlphaFoldDB" id="A0A0C3AMK0"/>
<feature type="compositionally biased region" description="Polar residues" evidence="1">
    <location>
        <begin position="103"/>
        <end position="114"/>
    </location>
</feature>
<feature type="region of interest" description="Disordered" evidence="1">
    <location>
        <begin position="174"/>
        <end position="240"/>
    </location>
</feature>
<evidence type="ECO:0000313" key="2">
    <source>
        <dbReference type="EMBL" id="KIM25815.1"/>
    </source>
</evidence>
<dbReference type="EMBL" id="KN824311">
    <property type="protein sequence ID" value="KIM25815.1"/>
    <property type="molecule type" value="Genomic_DNA"/>
</dbReference>
<sequence>MGLFIIAACAIVGVGILAGISSSQLGSSSPDKKPKPKTSSESNVPTNDSDSSTFTLIEDAAGASPADKNTNEPLQPKLPAQPEHDTSSPTISKEQGAREGVQQAASLGETSASIKNDHGESQVTESNQAERHTLDKAAAPKDYVEMLPEGRQFTPPEELRNDLMATLGMTAAPSMPAFGTVRFGTPPSRRGSTGRQRSLTLETRTLGDGPEEELSPNHDITSPRPLRPRNALHGYIAPKV</sequence>
<dbReference type="HOGENOM" id="CLU_1156987_0_0_1"/>